<dbReference type="PROSITE" id="PS50801">
    <property type="entry name" value="STAS"/>
    <property type="match status" value="1"/>
</dbReference>
<dbReference type="OrthoDB" id="5687860at2"/>
<feature type="domain" description="STAS" evidence="1">
    <location>
        <begin position="13"/>
        <end position="97"/>
    </location>
</feature>
<organism evidence="2 3">
    <name type="scientific">Morganella psychrotolerans</name>
    <dbReference type="NCBI Taxonomy" id="368603"/>
    <lineage>
        <taxon>Bacteria</taxon>
        <taxon>Pseudomonadati</taxon>
        <taxon>Pseudomonadota</taxon>
        <taxon>Gammaproteobacteria</taxon>
        <taxon>Enterobacterales</taxon>
        <taxon>Morganellaceae</taxon>
        <taxon>Morganella</taxon>
    </lineage>
</organism>
<evidence type="ECO:0000313" key="2">
    <source>
        <dbReference type="EMBL" id="OBU11066.1"/>
    </source>
</evidence>
<dbReference type="InterPro" id="IPR058548">
    <property type="entry name" value="MlaB-like_STAS"/>
</dbReference>
<dbReference type="RefSeq" id="WP_067401391.1">
    <property type="nucleotide sequence ID" value="NZ_LZEY01000012.1"/>
</dbReference>
<name>A0A1B8HNL6_9GAMM</name>
<dbReference type="PANTHER" id="PTHR35849">
    <property type="entry name" value="BLR2341 PROTEIN"/>
    <property type="match status" value="1"/>
</dbReference>
<dbReference type="InterPro" id="IPR052746">
    <property type="entry name" value="MlaB_ABC_Transporter"/>
</dbReference>
<dbReference type="InterPro" id="IPR049743">
    <property type="entry name" value="MlaB"/>
</dbReference>
<gene>
    <name evidence="2" type="ORF">AYY18_03775</name>
</gene>
<dbReference type="NCBIfam" id="NF033618">
    <property type="entry name" value="mlaB_1"/>
    <property type="match status" value="1"/>
</dbReference>
<sequence>MTAALTWEKHNDVLALTGELDRDTLMSFWTVRQAQMDSARIVDVSGLAHVDSAGLAMLVRLNSEQDDTPLVLSGVSPNLQMLISLYGLASEFSDNQQ</sequence>
<proteinExistence type="predicted"/>
<evidence type="ECO:0000259" key="1">
    <source>
        <dbReference type="PROSITE" id="PS50801"/>
    </source>
</evidence>
<dbReference type="CDD" id="cd07043">
    <property type="entry name" value="STAS_anti-anti-sigma_factors"/>
    <property type="match status" value="1"/>
</dbReference>
<reference evidence="3" key="1">
    <citation type="submission" date="2016-06" db="EMBL/GenBank/DDBJ databases">
        <authorList>
            <person name="Butler K."/>
        </authorList>
    </citation>
    <scope>NUCLEOTIDE SEQUENCE [LARGE SCALE GENOMIC DNA]</scope>
    <source>
        <strain evidence="3">GCSL-Mp20</strain>
    </source>
</reference>
<dbReference type="Proteomes" id="UP000092377">
    <property type="component" value="Unassembled WGS sequence"/>
</dbReference>
<dbReference type="PANTHER" id="PTHR35849:SF1">
    <property type="entry name" value="INTERMEMBRANE PHOSPHOLIPID TRANSPORT SYSTEM BINDING PROTEIN MLAB"/>
    <property type="match status" value="1"/>
</dbReference>
<dbReference type="AlphaFoldDB" id="A0A1B8HNL6"/>
<dbReference type="InterPro" id="IPR002645">
    <property type="entry name" value="STAS_dom"/>
</dbReference>
<keyword evidence="3" id="KW-1185">Reference proteome</keyword>
<protein>
    <submittedName>
        <fullName evidence="2">Anti-sigma B factor antagonist</fullName>
    </submittedName>
</protein>
<dbReference type="InterPro" id="IPR036513">
    <property type="entry name" value="STAS_dom_sf"/>
</dbReference>
<dbReference type="Pfam" id="PF13466">
    <property type="entry name" value="STAS_2"/>
    <property type="match status" value="1"/>
</dbReference>
<accession>A0A1B8HNL6</accession>
<dbReference type="SUPFAM" id="SSF52091">
    <property type="entry name" value="SpoIIaa-like"/>
    <property type="match status" value="1"/>
</dbReference>
<dbReference type="Gene3D" id="3.30.750.24">
    <property type="entry name" value="STAS domain"/>
    <property type="match status" value="1"/>
</dbReference>
<dbReference type="EMBL" id="LZEY01000012">
    <property type="protein sequence ID" value="OBU11066.1"/>
    <property type="molecule type" value="Genomic_DNA"/>
</dbReference>
<evidence type="ECO:0000313" key="3">
    <source>
        <dbReference type="Proteomes" id="UP000092377"/>
    </source>
</evidence>
<comment type="caution">
    <text evidence="2">The sequence shown here is derived from an EMBL/GenBank/DDBJ whole genome shotgun (WGS) entry which is preliminary data.</text>
</comment>